<dbReference type="EMBL" id="QGKU01000040">
    <property type="protein sequence ID" value="PWR02131.1"/>
    <property type="molecule type" value="Genomic_DNA"/>
</dbReference>
<evidence type="ECO:0008006" key="3">
    <source>
        <dbReference type="Google" id="ProtNLM"/>
    </source>
</evidence>
<evidence type="ECO:0000313" key="1">
    <source>
        <dbReference type="EMBL" id="PWR02131.1"/>
    </source>
</evidence>
<organism evidence="1 2">
    <name type="scientific">Meridianimarinicoccus roseus</name>
    <dbReference type="NCBI Taxonomy" id="2072018"/>
    <lineage>
        <taxon>Bacteria</taxon>
        <taxon>Pseudomonadati</taxon>
        <taxon>Pseudomonadota</taxon>
        <taxon>Alphaproteobacteria</taxon>
        <taxon>Rhodobacterales</taxon>
        <taxon>Paracoccaceae</taxon>
        <taxon>Meridianimarinicoccus</taxon>
    </lineage>
</organism>
<reference evidence="1 2" key="1">
    <citation type="submission" date="2018-05" db="EMBL/GenBank/DDBJ databases">
        <title>Rhodobacteraceae gen. nov., sp. nov. isolated from sea water.</title>
        <authorList>
            <person name="Ren Y."/>
        </authorList>
    </citation>
    <scope>NUCLEOTIDE SEQUENCE [LARGE SCALE GENOMIC DNA]</scope>
    <source>
        <strain evidence="1 2">TG-679</strain>
    </source>
</reference>
<dbReference type="AlphaFoldDB" id="A0A2V2LE61"/>
<evidence type="ECO:0000313" key="2">
    <source>
        <dbReference type="Proteomes" id="UP000245680"/>
    </source>
</evidence>
<dbReference type="Proteomes" id="UP000245680">
    <property type="component" value="Unassembled WGS sequence"/>
</dbReference>
<dbReference type="RefSeq" id="WP_109812195.1">
    <property type="nucleotide sequence ID" value="NZ_QGKU01000040.1"/>
</dbReference>
<protein>
    <recommendedName>
        <fullName evidence="3">Glycosyltransferase</fullName>
    </recommendedName>
</protein>
<keyword evidence="2" id="KW-1185">Reference proteome</keyword>
<dbReference type="OrthoDB" id="561165at2"/>
<accession>A0A2V2LE61</accession>
<comment type="caution">
    <text evidence="1">The sequence shown here is derived from an EMBL/GenBank/DDBJ whole genome shotgun (WGS) entry which is preliminary data.</text>
</comment>
<name>A0A2V2LE61_9RHOB</name>
<gene>
    <name evidence="1" type="ORF">DKT77_13320</name>
</gene>
<sequence>MTAESGDTAPRPLCLMLAMAARGQVVLDTVRCLVDLTQDLQRHGVPFALVSYDCADQTISRNHLTSRFLTETRFSHMLMLDSDMIFSPAAVWRLIGFGEDFVAAAYAQKSYDWERIRSLFRKMPEVGAAEIVSRSLLYNHQVADWGGQKWVPKRQNGFITVPAAGPGLALITRAVPERMVAAGVARSYPGMACLPGHRDLLWHDFWSHEPAAAGTLFGHTDQAFSHRWVQGCGGELWLDCEAEIGHVGTHRYFGCYSVRVDDDFPHS</sequence>
<proteinExistence type="predicted"/>